<accession>A0A9X0W994</accession>
<sequence>MSHDATLLMTEFVTHDVQRLLLTRPEGLDWQPGQGVEVHIDNDEWREEGRPFTPTSLPNDQLLEFTTKRYPEGDGMTMSLHALKPGAQLKLSDAFGSINYQGPGTFIAAGTGLTPFLGILRQLAADDALDGHKLLLTNKTEHDVICEKELKHYLGDDCVLTFTREHEPGHQGQRIDVDFLKSHLATFDGMFYVCGPDAFVEAINDQLQSLGVQREQLVYEQ</sequence>
<evidence type="ECO:0000313" key="4">
    <source>
        <dbReference type="Proteomes" id="UP001138768"/>
    </source>
</evidence>
<dbReference type="PANTHER" id="PTHR47354:SF5">
    <property type="entry name" value="PROTEIN RFBI"/>
    <property type="match status" value="1"/>
</dbReference>
<dbReference type="InterPro" id="IPR039261">
    <property type="entry name" value="FNR_nucleotide-bd"/>
</dbReference>
<dbReference type="PANTHER" id="PTHR47354">
    <property type="entry name" value="NADH OXIDOREDUCTASE HCR"/>
    <property type="match status" value="1"/>
</dbReference>
<dbReference type="SUPFAM" id="SSF52343">
    <property type="entry name" value="Ferredoxin reductase-like, C-terminal NADP-linked domain"/>
    <property type="match status" value="1"/>
</dbReference>
<evidence type="ECO:0000256" key="1">
    <source>
        <dbReference type="ARBA" id="ARBA00034078"/>
    </source>
</evidence>
<reference evidence="3 4" key="1">
    <citation type="journal article" date="2020" name="Microorganisms">
        <title>Osmotic Adaptation and Compatible Solute Biosynthesis of Phototrophic Bacteria as Revealed from Genome Analyses.</title>
        <authorList>
            <person name="Imhoff J.F."/>
            <person name="Rahn T."/>
            <person name="Kunzel S."/>
            <person name="Keller A."/>
            <person name="Neulinger S.C."/>
        </authorList>
    </citation>
    <scope>NUCLEOTIDE SEQUENCE [LARGE SCALE GENOMIC DNA]</scope>
    <source>
        <strain evidence="3 4">DSM 25653</strain>
    </source>
</reference>
<proteinExistence type="predicted"/>
<dbReference type="InterPro" id="IPR050415">
    <property type="entry name" value="MRET"/>
</dbReference>
<dbReference type="Proteomes" id="UP001138768">
    <property type="component" value="Unassembled WGS sequence"/>
</dbReference>
<organism evidence="3 4">
    <name type="scientific">Lamprobacter modestohalophilus</name>
    <dbReference type="NCBI Taxonomy" id="1064514"/>
    <lineage>
        <taxon>Bacteria</taxon>
        <taxon>Pseudomonadati</taxon>
        <taxon>Pseudomonadota</taxon>
        <taxon>Gammaproteobacteria</taxon>
        <taxon>Chromatiales</taxon>
        <taxon>Chromatiaceae</taxon>
        <taxon>Lamprobacter</taxon>
    </lineage>
</organism>
<feature type="domain" description="FAD-binding FR-type" evidence="2">
    <location>
        <begin position="1"/>
        <end position="101"/>
    </location>
</feature>
<dbReference type="PRINTS" id="PR00410">
    <property type="entry name" value="PHEHYDRXLASE"/>
</dbReference>
<comment type="caution">
    <text evidence="3">The sequence shown here is derived from an EMBL/GenBank/DDBJ whole genome shotgun (WGS) entry which is preliminary data.</text>
</comment>
<comment type="cofactor">
    <cofactor evidence="1">
        <name>[2Fe-2S] cluster</name>
        <dbReference type="ChEBI" id="CHEBI:190135"/>
    </cofactor>
</comment>
<dbReference type="EMBL" id="NRRY01000019">
    <property type="protein sequence ID" value="MBK1619251.1"/>
    <property type="molecule type" value="Genomic_DNA"/>
</dbReference>
<dbReference type="Pfam" id="PF00970">
    <property type="entry name" value="FAD_binding_6"/>
    <property type="match status" value="1"/>
</dbReference>
<evidence type="ECO:0000313" key="3">
    <source>
        <dbReference type="EMBL" id="MBK1619251.1"/>
    </source>
</evidence>
<dbReference type="PRINTS" id="PR00371">
    <property type="entry name" value="FPNCR"/>
</dbReference>
<dbReference type="InterPro" id="IPR008333">
    <property type="entry name" value="Cbr1-like_FAD-bd_dom"/>
</dbReference>
<dbReference type="InterPro" id="IPR001433">
    <property type="entry name" value="OxRdtase_FAD/NAD-bd"/>
</dbReference>
<name>A0A9X0W994_9GAMM</name>
<dbReference type="SUPFAM" id="SSF63380">
    <property type="entry name" value="Riboflavin synthase domain-like"/>
    <property type="match status" value="1"/>
</dbReference>
<keyword evidence="4" id="KW-1185">Reference proteome</keyword>
<dbReference type="Gene3D" id="3.40.50.80">
    <property type="entry name" value="Nucleotide-binding domain of ferredoxin-NADP reductase (FNR) module"/>
    <property type="match status" value="1"/>
</dbReference>
<dbReference type="Pfam" id="PF00175">
    <property type="entry name" value="NAD_binding_1"/>
    <property type="match status" value="1"/>
</dbReference>
<dbReference type="InterPro" id="IPR017938">
    <property type="entry name" value="Riboflavin_synthase-like_b-brl"/>
</dbReference>
<dbReference type="Gene3D" id="2.40.30.10">
    <property type="entry name" value="Translation factors"/>
    <property type="match status" value="1"/>
</dbReference>
<dbReference type="InterPro" id="IPR001709">
    <property type="entry name" value="Flavoprot_Pyr_Nucl_cyt_Rdtase"/>
</dbReference>
<dbReference type="AlphaFoldDB" id="A0A9X0W994"/>
<protein>
    <submittedName>
        <fullName evidence="3">Flavodoxin reductase</fullName>
    </submittedName>
</protein>
<dbReference type="PROSITE" id="PS51384">
    <property type="entry name" value="FAD_FR"/>
    <property type="match status" value="1"/>
</dbReference>
<dbReference type="InterPro" id="IPR017927">
    <property type="entry name" value="FAD-bd_FR_type"/>
</dbReference>
<dbReference type="RefSeq" id="WP_200244408.1">
    <property type="nucleotide sequence ID" value="NZ_NRRY01000019.1"/>
</dbReference>
<evidence type="ECO:0000259" key="2">
    <source>
        <dbReference type="PROSITE" id="PS51384"/>
    </source>
</evidence>
<gene>
    <name evidence="3" type="ORF">CKO42_12555</name>
</gene>
<dbReference type="GO" id="GO:0016491">
    <property type="term" value="F:oxidoreductase activity"/>
    <property type="evidence" value="ECO:0007669"/>
    <property type="project" value="InterPro"/>
</dbReference>